<evidence type="ECO:0000313" key="1">
    <source>
        <dbReference type="EMBL" id="BCJ47538.1"/>
    </source>
</evidence>
<proteinExistence type="predicted"/>
<dbReference type="EMBL" id="AP023356">
    <property type="protein sequence ID" value="BCJ47538.1"/>
    <property type="molecule type" value="Genomic_DNA"/>
</dbReference>
<keyword evidence="2" id="KW-1185">Reference proteome</keyword>
<sequence>MGYSGTIVVARFENPISASPLSLELPVLDELVFEDGWRCMWLDRDSPLDPQEVVAVTNAPALCAYVFDSDVADVEATSPQGNYWHVYLHPDFAKELGAPALPQSLAEVVSRATAWAGEIGTTVEPMVVTQALTAKQTFVEDTLVSLIEVLGIAAA</sequence>
<dbReference type="Proteomes" id="UP000676967">
    <property type="component" value="Chromosome"/>
</dbReference>
<organism evidence="1 2">
    <name type="scientific">Actinoplanes ianthinogenes</name>
    <dbReference type="NCBI Taxonomy" id="122358"/>
    <lineage>
        <taxon>Bacteria</taxon>
        <taxon>Bacillati</taxon>
        <taxon>Actinomycetota</taxon>
        <taxon>Actinomycetes</taxon>
        <taxon>Micromonosporales</taxon>
        <taxon>Micromonosporaceae</taxon>
        <taxon>Actinoplanes</taxon>
    </lineage>
</organism>
<protein>
    <submittedName>
        <fullName evidence="1">Uncharacterized protein</fullName>
    </submittedName>
</protein>
<reference evidence="1 2" key="1">
    <citation type="submission" date="2020-08" db="EMBL/GenBank/DDBJ databases">
        <title>Whole genome shotgun sequence of Actinoplanes ianthinogenes NBRC 13996.</title>
        <authorList>
            <person name="Komaki H."/>
            <person name="Tamura T."/>
        </authorList>
    </citation>
    <scope>NUCLEOTIDE SEQUENCE [LARGE SCALE GENOMIC DNA]</scope>
    <source>
        <strain evidence="1 2">NBRC 13996</strain>
    </source>
</reference>
<gene>
    <name evidence="1" type="ORF">Aiant_81950</name>
</gene>
<accession>A0ABM7M7A5</accession>
<name>A0ABM7M7A5_9ACTN</name>
<evidence type="ECO:0000313" key="2">
    <source>
        <dbReference type="Proteomes" id="UP000676967"/>
    </source>
</evidence>
<dbReference type="RefSeq" id="WP_189329941.1">
    <property type="nucleotide sequence ID" value="NZ_AP023356.1"/>
</dbReference>